<accession>A0A4C1VHQ0</accession>
<sequence length="90" mass="10073">MSNQPPAPRPPAPGPARARSPSRAMCIGFEIGVYPQGDASCCIYRNLVTVLLRFNLISICTVRFGLTRYLEVSQTLERIIIQIREPRSLQ</sequence>
<evidence type="ECO:0000313" key="3">
    <source>
        <dbReference type="Proteomes" id="UP000299102"/>
    </source>
</evidence>
<feature type="region of interest" description="Disordered" evidence="1">
    <location>
        <begin position="1"/>
        <end position="20"/>
    </location>
</feature>
<name>A0A4C1VHQ0_EUMVA</name>
<organism evidence="2 3">
    <name type="scientific">Eumeta variegata</name>
    <name type="common">Bagworm moth</name>
    <name type="synonym">Eumeta japonica</name>
    <dbReference type="NCBI Taxonomy" id="151549"/>
    <lineage>
        <taxon>Eukaryota</taxon>
        <taxon>Metazoa</taxon>
        <taxon>Ecdysozoa</taxon>
        <taxon>Arthropoda</taxon>
        <taxon>Hexapoda</taxon>
        <taxon>Insecta</taxon>
        <taxon>Pterygota</taxon>
        <taxon>Neoptera</taxon>
        <taxon>Endopterygota</taxon>
        <taxon>Lepidoptera</taxon>
        <taxon>Glossata</taxon>
        <taxon>Ditrysia</taxon>
        <taxon>Tineoidea</taxon>
        <taxon>Psychidae</taxon>
        <taxon>Oiketicinae</taxon>
        <taxon>Eumeta</taxon>
    </lineage>
</organism>
<dbReference type="EMBL" id="BGZK01000340">
    <property type="protein sequence ID" value="GBP37882.1"/>
    <property type="molecule type" value="Genomic_DNA"/>
</dbReference>
<dbReference type="AlphaFoldDB" id="A0A4C1VHQ0"/>
<evidence type="ECO:0000313" key="2">
    <source>
        <dbReference type="EMBL" id="GBP37882.1"/>
    </source>
</evidence>
<feature type="compositionally biased region" description="Pro residues" evidence="1">
    <location>
        <begin position="1"/>
        <end position="14"/>
    </location>
</feature>
<comment type="caution">
    <text evidence="2">The sequence shown here is derived from an EMBL/GenBank/DDBJ whole genome shotgun (WGS) entry which is preliminary data.</text>
</comment>
<proteinExistence type="predicted"/>
<evidence type="ECO:0000256" key="1">
    <source>
        <dbReference type="SAM" id="MobiDB-lite"/>
    </source>
</evidence>
<protein>
    <submittedName>
        <fullName evidence="2">Uncharacterized protein</fullName>
    </submittedName>
</protein>
<gene>
    <name evidence="2" type="ORF">EVAR_21417_1</name>
</gene>
<dbReference type="Proteomes" id="UP000299102">
    <property type="component" value="Unassembled WGS sequence"/>
</dbReference>
<keyword evidence="3" id="KW-1185">Reference proteome</keyword>
<reference evidence="2 3" key="1">
    <citation type="journal article" date="2019" name="Commun. Biol.">
        <title>The bagworm genome reveals a unique fibroin gene that provides high tensile strength.</title>
        <authorList>
            <person name="Kono N."/>
            <person name="Nakamura H."/>
            <person name="Ohtoshi R."/>
            <person name="Tomita M."/>
            <person name="Numata K."/>
            <person name="Arakawa K."/>
        </authorList>
    </citation>
    <scope>NUCLEOTIDE SEQUENCE [LARGE SCALE GENOMIC DNA]</scope>
</reference>